<evidence type="ECO:0000313" key="2">
    <source>
        <dbReference type="EMBL" id="KAG2192147.1"/>
    </source>
</evidence>
<feature type="transmembrane region" description="Helical" evidence="1">
    <location>
        <begin position="29"/>
        <end position="50"/>
    </location>
</feature>
<keyword evidence="3" id="KW-1185">Reference proteome</keyword>
<dbReference type="OrthoDB" id="2259989at2759"/>
<reference evidence="2" key="1">
    <citation type="submission" date="2020-12" db="EMBL/GenBank/DDBJ databases">
        <title>Metabolic potential, ecology and presence of endohyphal bacteria is reflected in genomic diversity of Mucoromycotina.</title>
        <authorList>
            <person name="Muszewska A."/>
            <person name="Okrasinska A."/>
            <person name="Steczkiewicz K."/>
            <person name="Drgas O."/>
            <person name="Orlowska M."/>
            <person name="Perlinska-Lenart U."/>
            <person name="Aleksandrzak-Piekarczyk T."/>
            <person name="Szatraj K."/>
            <person name="Zielenkiewicz U."/>
            <person name="Pilsyk S."/>
            <person name="Malc E."/>
            <person name="Mieczkowski P."/>
            <person name="Kruszewska J.S."/>
            <person name="Biernat P."/>
            <person name="Pawlowska J."/>
        </authorList>
    </citation>
    <scope>NUCLEOTIDE SEQUENCE</scope>
    <source>
        <strain evidence="2">CBS 226.32</strain>
    </source>
</reference>
<evidence type="ECO:0000256" key="1">
    <source>
        <dbReference type="SAM" id="Phobius"/>
    </source>
</evidence>
<protein>
    <submittedName>
        <fullName evidence="2">Uncharacterized protein</fullName>
    </submittedName>
</protein>
<gene>
    <name evidence="2" type="ORF">INT46_002963</name>
</gene>
<proteinExistence type="predicted"/>
<organism evidence="2 3">
    <name type="scientific">Mucor plumbeus</name>
    <dbReference type="NCBI Taxonomy" id="97098"/>
    <lineage>
        <taxon>Eukaryota</taxon>
        <taxon>Fungi</taxon>
        <taxon>Fungi incertae sedis</taxon>
        <taxon>Mucoromycota</taxon>
        <taxon>Mucoromycotina</taxon>
        <taxon>Mucoromycetes</taxon>
        <taxon>Mucorales</taxon>
        <taxon>Mucorineae</taxon>
        <taxon>Mucoraceae</taxon>
        <taxon>Mucor</taxon>
    </lineage>
</organism>
<evidence type="ECO:0000313" key="3">
    <source>
        <dbReference type="Proteomes" id="UP000650833"/>
    </source>
</evidence>
<dbReference type="Proteomes" id="UP000650833">
    <property type="component" value="Unassembled WGS sequence"/>
</dbReference>
<keyword evidence="1" id="KW-0472">Membrane</keyword>
<name>A0A8H7QGS7_9FUNG</name>
<comment type="caution">
    <text evidence="2">The sequence shown here is derived from an EMBL/GenBank/DDBJ whole genome shotgun (WGS) entry which is preliminary data.</text>
</comment>
<dbReference type="AlphaFoldDB" id="A0A8H7QGS7"/>
<keyword evidence="1" id="KW-0812">Transmembrane</keyword>
<keyword evidence="1" id="KW-1133">Transmembrane helix</keyword>
<accession>A0A8H7QGS7</accession>
<dbReference type="EMBL" id="JAEPRC010000752">
    <property type="protein sequence ID" value="KAG2192147.1"/>
    <property type="molecule type" value="Genomic_DNA"/>
</dbReference>
<sequence>MPDNSSTQNSNKISLNGQKNDDKMKHFGISFYAVMHSHVYWVFSIIYIAYHQMTPHKSSLSGSTRWKYPDGILKKKSKHSHQRHCKKKSLTHKPKTIIMPSTKPKAAIIALTTKVSHANNAKEAISQQKIPLLHALRTFPSSSSKHPLNIHQLIRSQRKIPKRNNSTGHIQTSNVILPPSLVNSEEDTSSDESSIQIQSISMSKKNRAIGLLRSTFHRSNSTGQLKQRLNSSFSSLSEDEGVVIDAKKRKRDTIFGITRKFSSRKNVPAIATTATTKTTTTTTTDDDQQIVSSVETDTKKSLNRTKLFRNLSSWKRDK</sequence>